<gene>
    <name evidence="2" type="ordered locus">Tbis_3251</name>
</gene>
<protein>
    <submittedName>
        <fullName evidence="2">Extracellular solute-binding protein family 1</fullName>
    </submittedName>
</protein>
<dbReference type="Proteomes" id="UP000006640">
    <property type="component" value="Chromosome"/>
</dbReference>
<evidence type="ECO:0000313" key="2">
    <source>
        <dbReference type="EMBL" id="ADG89941.1"/>
    </source>
</evidence>
<dbReference type="PROSITE" id="PS51257">
    <property type="entry name" value="PROKAR_LIPOPROTEIN"/>
    <property type="match status" value="1"/>
</dbReference>
<dbReference type="eggNOG" id="COG1653">
    <property type="taxonomic scope" value="Bacteria"/>
</dbReference>
<keyword evidence="1" id="KW-0732">Signal</keyword>
<dbReference type="HOGENOM" id="CLU_031285_12_0_11"/>
<proteinExistence type="predicted"/>
<accession>D6Y8X9</accession>
<dbReference type="Gene3D" id="3.40.190.10">
    <property type="entry name" value="Periplasmic binding protein-like II"/>
    <property type="match status" value="2"/>
</dbReference>
<dbReference type="Pfam" id="PF01547">
    <property type="entry name" value="SBP_bac_1"/>
    <property type="match status" value="1"/>
</dbReference>
<feature type="signal peptide" evidence="1">
    <location>
        <begin position="1"/>
        <end position="25"/>
    </location>
</feature>
<feature type="chain" id="PRO_5003090972" evidence="1">
    <location>
        <begin position="26"/>
        <end position="427"/>
    </location>
</feature>
<dbReference type="EMBL" id="CP001874">
    <property type="protein sequence ID" value="ADG89941.1"/>
    <property type="molecule type" value="Genomic_DNA"/>
</dbReference>
<evidence type="ECO:0000256" key="1">
    <source>
        <dbReference type="SAM" id="SignalP"/>
    </source>
</evidence>
<organism evidence="2 3">
    <name type="scientific">Thermobispora bispora (strain ATCC 19993 / DSM 43833 / CBS 139.67 / JCM 10125 / KCTC 9307 / NBRC 14880 / R51)</name>
    <dbReference type="NCBI Taxonomy" id="469371"/>
    <lineage>
        <taxon>Bacteria</taxon>
        <taxon>Bacillati</taxon>
        <taxon>Actinomycetota</taxon>
        <taxon>Actinomycetes</taxon>
        <taxon>Streptosporangiales</taxon>
        <taxon>Streptosporangiaceae</taxon>
        <taxon>Thermobispora</taxon>
    </lineage>
</organism>
<keyword evidence="3" id="KW-1185">Reference proteome</keyword>
<dbReference type="InterPro" id="IPR006059">
    <property type="entry name" value="SBP"/>
</dbReference>
<dbReference type="PANTHER" id="PTHR43649:SF14">
    <property type="entry name" value="BLR3389 PROTEIN"/>
    <property type="match status" value="1"/>
</dbReference>
<sequence length="427" mass="45082">MKWIRRTALLCAAVLAIGGCGGAGGDDGGGGSSDSKKVTIEFWNIATNEPLKSVFANAIRDFQAKHPNIEIKNVAIENDAFKSKLTTTMQSGKAPDIFHTWGGGVLKQQADAGLVKDVTEDIASWPQKFTNAAIAPYQFDGKTYAVPHDIGMVGIWYNKALFKKAGIEQPPATWSEFIEAVKKLKAAGITPIALAGKAKWPGHYYWSYLAMRIGGLDALKQAAETKDFTDPAFIEAGRKLKELVDLEPFQKGFLGAAYDTADGQAATMGNGKAAMELMGQWAPSVQSSAGKGIGDDLGFFPFPAVEGGKGTNTEALGGGGGFAVGAEAPPEALEFLKFLTEETEHRKAVESGGVLPVLQGEEDAVKDPNLAEVAKHLAATTGFQLYLDQAFPPAVGQEVNDSVAELIAGTETPEGVAKAITETAKSE</sequence>
<evidence type="ECO:0000313" key="3">
    <source>
        <dbReference type="Proteomes" id="UP000006640"/>
    </source>
</evidence>
<dbReference type="InterPro" id="IPR050490">
    <property type="entry name" value="Bact_solute-bd_prot1"/>
</dbReference>
<reference evidence="2 3" key="1">
    <citation type="submission" date="2010-01" db="EMBL/GenBank/DDBJ databases">
        <title>The complete genome of Thermobispora bispora DSM 43833.</title>
        <authorList>
            <consortium name="US DOE Joint Genome Institute (JGI-PGF)"/>
            <person name="Lucas S."/>
            <person name="Copeland A."/>
            <person name="Lapidus A."/>
            <person name="Glavina del Rio T."/>
            <person name="Dalin E."/>
            <person name="Tice H."/>
            <person name="Bruce D."/>
            <person name="Goodwin L."/>
            <person name="Pitluck S."/>
            <person name="Kyrpides N."/>
            <person name="Mavromatis K."/>
            <person name="Ivanova N."/>
            <person name="Mikhailova N."/>
            <person name="Chertkov O."/>
            <person name="Brettin T."/>
            <person name="Detter J.C."/>
            <person name="Han C."/>
            <person name="Larimer F."/>
            <person name="Land M."/>
            <person name="Hauser L."/>
            <person name="Markowitz V."/>
            <person name="Cheng J.-F."/>
            <person name="Hugenholtz P."/>
            <person name="Woyke T."/>
            <person name="Wu D."/>
            <person name="Jando M."/>
            <person name="Schneider S."/>
            <person name="Klenk H.-P."/>
            <person name="Eisen J.A."/>
        </authorList>
    </citation>
    <scope>NUCLEOTIDE SEQUENCE [LARGE SCALE GENOMIC DNA]</scope>
    <source>
        <strain evidence="3">ATCC 19993 / DSM 43833 / CBS 139.67 / JCM 10125 / KCTC 9307 / NBRC 14880 / R51</strain>
    </source>
</reference>
<dbReference type="STRING" id="469371.Tbis_3251"/>
<dbReference type="SUPFAM" id="SSF53850">
    <property type="entry name" value="Periplasmic binding protein-like II"/>
    <property type="match status" value="1"/>
</dbReference>
<dbReference type="PANTHER" id="PTHR43649">
    <property type="entry name" value="ARABINOSE-BINDING PROTEIN-RELATED"/>
    <property type="match status" value="1"/>
</dbReference>
<dbReference type="AlphaFoldDB" id="D6Y8X9"/>
<name>D6Y8X9_THEBD</name>
<dbReference type="KEGG" id="tbi:Tbis_3251"/>